<feature type="chain" id="PRO_5025402130" description="Endonuclease/exonuclease/phosphatase domain-containing protein" evidence="2">
    <location>
        <begin position="31"/>
        <end position="195"/>
    </location>
</feature>
<keyword evidence="2" id="KW-0732">Signal</keyword>
<evidence type="ECO:0000313" key="3">
    <source>
        <dbReference type="EMBL" id="KAF2458794.1"/>
    </source>
</evidence>
<evidence type="ECO:0000313" key="4">
    <source>
        <dbReference type="Proteomes" id="UP000799766"/>
    </source>
</evidence>
<feature type="signal peptide" evidence="2">
    <location>
        <begin position="1"/>
        <end position="30"/>
    </location>
</feature>
<evidence type="ECO:0008006" key="5">
    <source>
        <dbReference type="Google" id="ProtNLM"/>
    </source>
</evidence>
<dbReference type="EMBL" id="MU001677">
    <property type="protein sequence ID" value="KAF2458794.1"/>
    <property type="molecule type" value="Genomic_DNA"/>
</dbReference>
<feature type="compositionally biased region" description="Basic residues" evidence="1">
    <location>
        <begin position="148"/>
        <end position="161"/>
    </location>
</feature>
<name>A0A6A6P4P2_9PEZI</name>
<evidence type="ECO:0000256" key="2">
    <source>
        <dbReference type="SAM" id="SignalP"/>
    </source>
</evidence>
<sequence length="195" mass="21689">MGEGVRHEAQAAILRPRLLVLLLRPRLPLALVLLRPGRRAVELPQRLEGDAQRHPAGWADTDDLLHVIGNPDNYLTRPTTFRRRTNATDHFPVVIAAGRPFFAPTIPHTTGRAAFLGRRRGHARKTSVRIRGGRFQAKRSLAGQGRRSPARGRRPSKRKREIQKAPGGGRAGPGKERPCSLRAFVWATGSRTLRP</sequence>
<keyword evidence="4" id="KW-1185">Reference proteome</keyword>
<evidence type="ECO:0000256" key="1">
    <source>
        <dbReference type="SAM" id="MobiDB-lite"/>
    </source>
</evidence>
<protein>
    <recommendedName>
        <fullName evidence="5">Endonuclease/exonuclease/phosphatase domain-containing protein</fullName>
    </recommendedName>
</protein>
<dbReference type="Proteomes" id="UP000799766">
    <property type="component" value="Unassembled WGS sequence"/>
</dbReference>
<proteinExistence type="predicted"/>
<accession>A0A6A6P4P2</accession>
<dbReference type="AlphaFoldDB" id="A0A6A6P4P2"/>
<organism evidence="3 4">
    <name type="scientific">Lineolata rhizophorae</name>
    <dbReference type="NCBI Taxonomy" id="578093"/>
    <lineage>
        <taxon>Eukaryota</taxon>
        <taxon>Fungi</taxon>
        <taxon>Dikarya</taxon>
        <taxon>Ascomycota</taxon>
        <taxon>Pezizomycotina</taxon>
        <taxon>Dothideomycetes</taxon>
        <taxon>Dothideomycetes incertae sedis</taxon>
        <taxon>Lineolatales</taxon>
        <taxon>Lineolataceae</taxon>
        <taxon>Lineolata</taxon>
    </lineage>
</organism>
<feature type="region of interest" description="Disordered" evidence="1">
    <location>
        <begin position="138"/>
        <end position="182"/>
    </location>
</feature>
<reference evidence="3" key="1">
    <citation type="journal article" date="2020" name="Stud. Mycol.">
        <title>101 Dothideomycetes genomes: a test case for predicting lifestyles and emergence of pathogens.</title>
        <authorList>
            <person name="Haridas S."/>
            <person name="Albert R."/>
            <person name="Binder M."/>
            <person name="Bloem J."/>
            <person name="Labutti K."/>
            <person name="Salamov A."/>
            <person name="Andreopoulos B."/>
            <person name="Baker S."/>
            <person name="Barry K."/>
            <person name="Bills G."/>
            <person name="Bluhm B."/>
            <person name="Cannon C."/>
            <person name="Castanera R."/>
            <person name="Culley D."/>
            <person name="Daum C."/>
            <person name="Ezra D."/>
            <person name="Gonzalez J."/>
            <person name="Henrissat B."/>
            <person name="Kuo A."/>
            <person name="Liang C."/>
            <person name="Lipzen A."/>
            <person name="Lutzoni F."/>
            <person name="Magnuson J."/>
            <person name="Mondo S."/>
            <person name="Nolan M."/>
            <person name="Ohm R."/>
            <person name="Pangilinan J."/>
            <person name="Park H.-J."/>
            <person name="Ramirez L."/>
            <person name="Alfaro M."/>
            <person name="Sun H."/>
            <person name="Tritt A."/>
            <person name="Yoshinaga Y."/>
            <person name="Zwiers L.-H."/>
            <person name="Turgeon B."/>
            <person name="Goodwin S."/>
            <person name="Spatafora J."/>
            <person name="Crous P."/>
            <person name="Grigoriev I."/>
        </authorList>
    </citation>
    <scope>NUCLEOTIDE SEQUENCE</scope>
    <source>
        <strain evidence="3">ATCC 16933</strain>
    </source>
</reference>
<gene>
    <name evidence="3" type="ORF">BDY21DRAFT_341348</name>
</gene>